<name>A0A381PW71_9ZZZZ</name>
<dbReference type="AlphaFoldDB" id="A0A381PW71"/>
<accession>A0A381PW71</accession>
<evidence type="ECO:0000313" key="1">
    <source>
        <dbReference type="EMBL" id="SUZ70904.1"/>
    </source>
</evidence>
<sequence>VRREQRAVIPALAELGVDGLDVVWTIPDLPSRAPLTTTGGPYR</sequence>
<organism evidence="1">
    <name type="scientific">marine metagenome</name>
    <dbReference type="NCBI Taxonomy" id="408172"/>
    <lineage>
        <taxon>unclassified sequences</taxon>
        <taxon>metagenomes</taxon>
        <taxon>ecological metagenomes</taxon>
    </lineage>
</organism>
<feature type="non-terminal residue" evidence="1">
    <location>
        <position position="1"/>
    </location>
</feature>
<gene>
    <name evidence="1" type="ORF">METZ01_LOCUS23758</name>
</gene>
<reference evidence="1" key="1">
    <citation type="submission" date="2018-05" db="EMBL/GenBank/DDBJ databases">
        <authorList>
            <person name="Lanie J.A."/>
            <person name="Ng W.-L."/>
            <person name="Kazmierczak K.M."/>
            <person name="Andrzejewski T.M."/>
            <person name="Davidsen T.M."/>
            <person name="Wayne K.J."/>
            <person name="Tettelin H."/>
            <person name="Glass J.I."/>
            <person name="Rusch D."/>
            <person name="Podicherti R."/>
            <person name="Tsui H.-C.T."/>
            <person name="Winkler M.E."/>
        </authorList>
    </citation>
    <scope>NUCLEOTIDE SEQUENCE</scope>
</reference>
<dbReference type="EMBL" id="UINC01001105">
    <property type="protein sequence ID" value="SUZ70904.1"/>
    <property type="molecule type" value="Genomic_DNA"/>
</dbReference>
<protein>
    <submittedName>
        <fullName evidence="1">Uncharacterized protein</fullName>
    </submittedName>
</protein>
<proteinExistence type="predicted"/>